<keyword evidence="1" id="KW-0732">Signal</keyword>
<dbReference type="Pfam" id="PF03886">
    <property type="entry name" value="ABC_trans_aux"/>
    <property type="match status" value="1"/>
</dbReference>
<evidence type="ECO:0000259" key="2">
    <source>
        <dbReference type="Pfam" id="PF03886"/>
    </source>
</evidence>
<accession>D8PJK3</accession>
<reference evidence="3 4" key="1">
    <citation type="journal article" date="2010" name="Proc. Natl. Acad. Sci. U.S.A.">
        <title>A Nitrospira metagenome illuminates the physiology and evolution of globally important nitrite-oxidizing bacteria.</title>
        <authorList>
            <person name="Lucker S."/>
            <person name="Wagner M."/>
            <person name="Maixner F."/>
            <person name="Pelletier E."/>
            <person name="Koch H."/>
            <person name="Vacherie B."/>
            <person name="Rattei T."/>
            <person name="Sinninghe Damste J."/>
            <person name="Spieck E."/>
            <person name="Le Paslier D."/>
            <person name="Daims H."/>
        </authorList>
    </citation>
    <scope>NUCLEOTIDE SEQUENCE [LARGE SCALE GENOMIC DNA]</scope>
</reference>
<dbReference type="SUPFAM" id="SSF159594">
    <property type="entry name" value="XCC0632-like"/>
    <property type="match status" value="1"/>
</dbReference>
<sequence>MVSRRAIPWVGAVMMSCALAACVLPRSAENPVHTFLLTIDESAWRAGARAGQPEVHGVLVVGLPQAEAGFEQPRMAYLQRPYEVSYYATNVWVDAPARMLAPLLVRSLEATGLWRVVVSMPTVVRGDYRLDTSGLVLQQEFLQQPSRTRLHLRAQLLEMKDQRVLGVRSFEVLEPASSDDAYGGVQAANRAVTRVLEALNDWIASCLRAAGKEAC</sequence>
<keyword evidence="4" id="KW-1185">Reference proteome</keyword>
<evidence type="ECO:0000256" key="1">
    <source>
        <dbReference type="SAM" id="SignalP"/>
    </source>
</evidence>
<dbReference type="STRING" id="330214.NIDE3906"/>
<dbReference type="Gene3D" id="3.40.50.10610">
    <property type="entry name" value="ABC-type transport auxiliary lipoprotein component"/>
    <property type="match status" value="1"/>
</dbReference>
<dbReference type="eggNOG" id="COG3218">
    <property type="taxonomic scope" value="Bacteria"/>
</dbReference>
<dbReference type="EMBL" id="FP929003">
    <property type="protein sequence ID" value="CBK43577.1"/>
    <property type="molecule type" value="Genomic_DNA"/>
</dbReference>
<organism evidence="3 4">
    <name type="scientific">Nitrospira defluvii</name>
    <dbReference type="NCBI Taxonomy" id="330214"/>
    <lineage>
        <taxon>Bacteria</taxon>
        <taxon>Pseudomonadati</taxon>
        <taxon>Nitrospirota</taxon>
        <taxon>Nitrospiria</taxon>
        <taxon>Nitrospirales</taxon>
        <taxon>Nitrospiraceae</taxon>
        <taxon>Nitrospira</taxon>
    </lineage>
</organism>
<protein>
    <submittedName>
        <fullName evidence="3">Putative ABC-type transport system, auxiliary component</fullName>
    </submittedName>
</protein>
<dbReference type="KEGG" id="nde:NIDE3906"/>
<dbReference type="PROSITE" id="PS51257">
    <property type="entry name" value="PROKAR_LIPOPROTEIN"/>
    <property type="match status" value="1"/>
</dbReference>
<feature type="domain" description="ABC-type transport auxiliary lipoprotein component" evidence="2">
    <location>
        <begin position="47"/>
        <end position="198"/>
    </location>
</feature>
<name>D8PJK3_9BACT</name>
<feature type="chain" id="PRO_5003120033" evidence="1">
    <location>
        <begin position="21"/>
        <end position="215"/>
    </location>
</feature>
<dbReference type="Proteomes" id="UP000001660">
    <property type="component" value="Chromosome"/>
</dbReference>
<proteinExistence type="predicted"/>
<gene>
    <name evidence="3" type="ORF">NIDE3906</name>
</gene>
<evidence type="ECO:0000313" key="3">
    <source>
        <dbReference type="EMBL" id="CBK43577.1"/>
    </source>
</evidence>
<dbReference type="InterPro" id="IPR005586">
    <property type="entry name" value="ABC_trans_aux"/>
</dbReference>
<dbReference type="HOGENOM" id="CLU_102844_0_0_0"/>
<dbReference type="AlphaFoldDB" id="D8PJK3"/>
<feature type="signal peptide" evidence="1">
    <location>
        <begin position="1"/>
        <end position="20"/>
    </location>
</feature>
<evidence type="ECO:0000313" key="4">
    <source>
        <dbReference type="Proteomes" id="UP000001660"/>
    </source>
</evidence>